<dbReference type="OrthoDB" id="195817at2759"/>
<evidence type="ECO:0000256" key="14">
    <source>
        <dbReference type="ARBA" id="ARBA00045968"/>
    </source>
</evidence>
<name>A0A7J5YHN3_DISMA</name>
<proteinExistence type="inferred from homology"/>
<keyword evidence="7" id="KW-0631">Potassium channel</keyword>
<evidence type="ECO:0000256" key="3">
    <source>
        <dbReference type="ARBA" id="ARBA00022448"/>
    </source>
</evidence>
<comment type="function">
    <text evidence="14">Intracellular monovalent cation channel required for maintenance of rapid intracellular calcium release. Acts as a potassium counter-ion channel that functions in synchronization with calcium release from intracellular stores. Activated by increased cytosolic Ca(2+) levels.</text>
</comment>
<evidence type="ECO:0000256" key="11">
    <source>
        <dbReference type="ARBA" id="ARBA00023136"/>
    </source>
</evidence>
<evidence type="ECO:0000256" key="13">
    <source>
        <dbReference type="ARBA" id="ARBA00034430"/>
    </source>
</evidence>
<keyword evidence="9" id="KW-1133">Transmembrane helix</keyword>
<dbReference type="GO" id="GO:0005789">
    <property type="term" value="C:endoplasmic reticulum membrane"/>
    <property type="evidence" value="ECO:0007669"/>
    <property type="project" value="UniProtKB-SubCell"/>
</dbReference>
<comment type="subcellular location">
    <subcellularLocation>
        <location evidence="1">Endoplasmic reticulum membrane</location>
        <topology evidence="1">Multi-pass membrane protein</topology>
    </subcellularLocation>
</comment>
<keyword evidence="5" id="KW-0812">Transmembrane</keyword>
<organism evidence="17 18">
    <name type="scientific">Dissostichus mawsoni</name>
    <name type="common">Antarctic cod</name>
    <dbReference type="NCBI Taxonomy" id="36200"/>
    <lineage>
        <taxon>Eukaryota</taxon>
        <taxon>Metazoa</taxon>
        <taxon>Chordata</taxon>
        <taxon>Craniata</taxon>
        <taxon>Vertebrata</taxon>
        <taxon>Euteleostomi</taxon>
        <taxon>Actinopterygii</taxon>
        <taxon>Neopterygii</taxon>
        <taxon>Teleostei</taxon>
        <taxon>Neoteleostei</taxon>
        <taxon>Acanthomorphata</taxon>
        <taxon>Eupercaria</taxon>
        <taxon>Perciformes</taxon>
        <taxon>Notothenioidei</taxon>
        <taxon>Nototheniidae</taxon>
        <taxon>Dissostichus</taxon>
    </lineage>
</organism>
<gene>
    <name evidence="17" type="ORF">F7725_015513</name>
</gene>
<evidence type="ECO:0000256" key="8">
    <source>
        <dbReference type="ARBA" id="ARBA00022958"/>
    </source>
</evidence>
<keyword evidence="10" id="KW-0406">Ion transport</keyword>
<dbReference type="Pfam" id="PF05197">
    <property type="entry name" value="TRIC"/>
    <property type="match status" value="1"/>
</dbReference>
<keyword evidence="11" id="KW-0472">Membrane</keyword>
<evidence type="ECO:0000256" key="4">
    <source>
        <dbReference type="ARBA" id="ARBA00022538"/>
    </source>
</evidence>
<evidence type="ECO:0000313" key="18">
    <source>
        <dbReference type="Proteomes" id="UP000518266"/>
    </source>
</evidence>
<keyword evidence="3" id="KW-0813">Transport</keyword>
<evidence type="ECO:0000256" key="16">
    <source>
        <dbReference type="SAM" id="MobiDB-lite"/>
    </source>
</evidence>
<evidence type="ECO:0000256" key="2">
    <source>
        <dbReference type="ARBA" id="ARBA00005766"/>
    </source>
</evidence>
<keyword evidence="18" id="KW-1185">Reference proteome</keyword>
<evidence type="ECO:0000256" key="12">
    <source>
        <dbReference type="ARBA" id="ARBA00023303"/>
    </source>
</evidence>
<evidence type="ECO:0000256" key="5">
    <source>
        <dbReference type="ARBA" id="ARBA00022692"/>
    </source>
</evidence>
<keyword evidence="12" id="KW-0407">Ion channel</keyword>
<dbReference type="GO" id="GO:0005267">
    <property type="term" value="F:potassium channel activity"/>
    <property type="evidence" value="ECO:0007669"/>
    <property type="project" value="UniProtKB-KW"/>
</dbReference>
<keyword evidence="6" id="KW-0256">Endoplasmic reticulum</keyword>
<evidence type="ECO:0000256" key="6">
    <source>
        <dbReference type="ARBA" id="ARBA00022824"/>
    </source>
</evidence>
<dbReference type="EMBL" id="JAAKFY010000012">
    <property type="protein sequence ID" value="KAF3849016.1"/>
    <property type="molecule type" value="Genomic_DNA"/>
</dbReference>
<reference evidence="17 18" key="1">
    <citation type="submission" date="2020-03" db="EMBL/GenBank/DDBJ databases">
        <title>Dissostichus mawsoni Genome sequencing and assembly.</title>
        <authorList>
            <person name="Park H."/>
        </authorList>
    </citation>
    <scope>NUCLEOTIDE SEQUENCE [LARGE SCALE GENOMIC DNA]</scope>
    <source>
        <strain evidence="17">DM0001</strain>
        <tissue evidence="17">Muscle</tissue>
    </source>
</reference>
<protein>
    <recommendedName>
        <fullName evidence="19">Transmembrane protein 38B</fullName>
    </recommendedName>
</protein>
<dbReference type="GO" id="GO:0042802">
    <property type="term" value="F:identical protein binding"/>
    <property type="evidence" value="ECO:0007669"/>
    <property type="project" value="InterPro"/>
</dbReference>
<evidence type="ECO:0000256" key="7">
    <source>
        <dbReference type="ARBA" id="ARBA00022826"/>
    </source>
</evidence>
<evidence type="ECO:0000256" key="1">
    <source>
        <dbReference type="ARBA" id="ARBA00004477"/>
    </source>
</evidence>
<feature type="region of interest" description="Disordered" evidence="16">
    <location>
        <begin position="341"/>
        <end position="393"/>
    </location>
</feature>
<dbReference type="PANTHER" id="PTHR12454:SF5">
    <property type="entry name" value="TRIMERIC INTRACELLULAR CATION CHANNEL TYPE B"/>
    <property type="match status" value="1"/>
</dbReference>
<dbReference type="InterPro" id="IPR007866">
    <property type="entry name" value="TRIC_channel"/>
</dbReference>
<accession>A0A7J5YHN3</accession>
<sequence>MSPFCRRCGHSFYRHHWENTDEKCSEGVESVEPLWLHPPHHWWNTEQEFRLCADDSVVDAGTPTGICTDICTDVYRIMDLLEVLHLDELSHGLANLSMFPYFDMAHYIVSIMALREQPALQSQPPGLLVQLHALLFRGAVLSAIMLAEPVVAPLSNSTSVLLASITWYLVFYCPVDLVYCCAALLPLRLVLTGMKEVTRTWKVLGGVIQAHSKYNDSLLVMIAIGWAKGAGGGLISNFEQLVRGVWKPETNELLKMSYPTKITLIGAVLFALQQTHYLPLKKRHLMLIYTVFTVVNKARMMLTGSSVSPFAAIESTIHKTLFSSPSSYAALSDEVEKTCMDKGAVNGTPSTKKSNEKGAGKHTPVSPVKGQSGSLKAKDESENAQTKHSKKKN</sequence>
<dbReference type="AlphaFoldDB" id="A0A7J5YHN3"/>
<comment type="caution">
    <text evidence="17">The sequence shown here is derived from an EMBL/GenBank/DDBJ whole genome shotgun (WGS) entry which is preliminary data.</text>
</comment>
<keyword evidence="8" id="KW-0630">Potassium</keyword>
<dbReference type="PANTHER" id="PTHR12454">
    <property type="entry name" value="TRIMERIC INTRACELLULAR CATION CHANNEL"/>
    <property type="match status" value="1"/>
</dbReference>
<comment type="subunit">
    <text evidence="15">Homotrimer; conformation seems to be controled by binding to diacylglycerol (DAG).</text>
</comment>
<comment type="catalytic activity">
    <reaction evidence="13">
        <text>K(+)(in) = K(+)(out)</text>
        <dbReference type="Rhea" id="RHEA:29463"/>
        <dbReference type="ChEBI" id="CHEBI:29103"/>
    </reaction>
</comment>
<dbReference type="Proteomes" id="UP000518266">
    <property type="component" value="Unassembled WGS sequence"/>
</dbReference>
<evidence type="ECO:0000313" key="17">
    <source>
        <dbReference type="EMBL" id="KAF3849016.1"/>
    </source>
</evidence>
<evidence type="ECO:0000256" key="9">
    <source>
        <dbReference type="ARBA" id="ARBA00022989"/>
    </source>
</evidence>
<keyword evidence="4" id="KW-0633">Potassium transport</keyword>
<evidence type="ECO:0008006" key="19">
    <source>
        <dbReference type="Google" id="ProtNLM"/>
    </source>
</evidence>
<comment type="similarity">
    <text evidence="2">Belongs to the TMEM38 family.</text>
</comment>
<evidence type="ECO:0000256" key="10">
    <source>
        <dbReference type="ARBA" id="ARBA00023065"/>
    </source>
</evidence>
<evidence type="ECO:0000256" key="15">
    <source>
        <dbReference type="ARBA" id="ARBA00047059"/>
    </source>
</evidence>